<dbReference type="GO" id="GO:0005829">
    <property type="term" value="C:cytosol"/>
    <property type="evidence" value="ECO:0007669"/>
    <property type="project" value="TreeGrafter"/>
</dbReference>
<gene>
    <name evidence="1" type="ORF">EBB45_15755</name>
</gene>
<dbReference type="InterPro" id="IPR036390">
    <property type="entry name" value="WH_DNA-bd_sf"/>
</dbReference>
<protein>
    <submittedName>
        <fullName evidence="1">Rrf2 family transcriptional regulator</fullName>
    </submittedName>
</protein>
<dbReference type="PANTHER" id="PTHR33221">
    <property type="entry name" value="WINGED HELIX-TURN-HELIX TRANSCRIPTIONAL REGULATOR, RRF2 FAMILY"/>
    <property type="match status" value="1"/>
</dbReference>
<dbReference type="PROSITE" id="PS01332">
    <property type="entry name" value="HTH_RRF2_1"/>
    <property type="match status" value="1"/>
</dbReference>
<dbReference type="Gene3D" id="1.10.10.10">
    <property type="entry name" value="Winged helix-like DNA-binding domain superfamily/Winged helix DNA-binding domain"/>
    <property type="match status" value="1"/>
</dbReference>
<dbReference type="AlphaFoldDB" id="A0A3N9UAM2"/>
<name>A0A3N9UAM2_9BACI</name>
<dbReference type="RefSeq" id="WP_124766303.1">
    <property type="nucleotide sequence ID" value="NZ_JAFBDY010000017.1"/>
</dbReference>
<dbReference type="SUPFAM" id="SSF46785">
    <property type="entry name" value="Winged helix' DNA-binding domain"/>
    <property type="match status" value="1"/>
</dbReference>
<keyword evidence="2" id="KW-1185">Reference proteome</keyword>
<dbReference type="InterPro" id="IPR030489">
    <property type="entry name" value="TR_Rrf2-type_CS"/>
</dbReference>
<dbReference type="Pfam" id="PF02082">
    <property type="entry name" value="Rrf2"/>
    <property type="match status" value="1"/>
</dbReference>
<reference evidence="1 2" key="1">
    <citation type="journal article" date="2013" name="J. Microbiol.">
        <title>Lysinibacillus chungkukjangi sp. nov., isolated from Chungkukjang, Korean fermented soybean food.</title>
        <authorList>
            <person name="Kim S.J."/>
            <person name="Jang Y.H."/>
            <person name="Hamada M."/>
            <person name="Ahn J.H."/>
            <person name="Weon H.Y."/>
            <person name="Suzuki K."/>
            <person name="Whang K.S."/>
            <person name="Kwon S.W."/>
        </authorList>
    </citation>
    <scope>NUCLEOTIDE SEQUENCE [LARGE SCALE GENOMIC DNA]</scope>
    <source>
        <strain evidence="1 2">MCCC 1A12701</strain>
    </source>
</reference>
<evidence type="ECO:0000313" key="1">
    <source>
        <dbReference type="EMBL" id="RQW73563.1"/>
    </source>
</evidence>
<evidence type="ECO:0000313" key="2">
    <source>
        <dbReference type="Proteomes" id="UP000274033"/>
    </source>
</evidence>
<accession>A0A3N9UAM2</accession>
<dbReference type="InterPro" id="IPR000944">
    <property type="entry name" value="Tscrpt_reg_Rrf2"/>
</dbReference>
<organism evidence="1 2">
    <name type="scientific">Lysinibacillus composti</name>
    <dbReference type="NCBI Taxonomy" id="720633"/>
    <lineage>
        <taxon>Bacteria</taxon>
        <taxon>Bacillati</taxon>
        <taxon>Bacillota</taxon>
        <taxon>Bacilli</taxon>
        <taxon>Bacillales</taxon>
        <taxon>Bacillaceae</taxon>
        <taxon>Lysinibacillus</taxon>
    </lineage>
</organism>
<comment type="caution">
    <text evidence="1">The sequence shown here is derived from an EMBL/GenBank/DDBJ whole genome shotgun (WGS) entry which is preliminary data.</text>
</comment>
<dbReference type="InterPro" id="IPR036388">
    <property type="entry name" value="WH-like_DNA-bd_sf"/>
</dbReference>
<sequence length="168" mass="18877">MKYSVMVEYALHSLVYLIDAPSDESIGIKDLSEFQGLSETYLSKVFGKLSKAGIVSSVPGVNGGYKLAKAPEEISFWDVIQAVEGIKPIFQCKNIVSNHLMYQNQECSSCTSSNPTCTINLVMLEAEQHMQDFLSKKTLLWLNEELEHVLPTTIREGSREYFKNKNSD</sequence>
<dbReference type="GO" id="GO:0003700">
    <property type="term" value="F:DNA-binding transcription factor activity"/>
    <property type="evidence" value="ECO:0007669"/>
    <property type="project" value="TreeGrafter"/>
</dbReference>
<dbReference type="Proteomes" id="UP000274033">
    <property type="component" value="Unassembled WGS sequence"/>
</dbReference>
<dbReference type="EMBL" id="RRCT01000018">
    <property type="protein sequence ID" value="RQW73563.1"/>
    <property type="molecule type" value="Genomic_DNA"/>
</dbReference>
<dbReference type="NCBIfam" id="TIGR00738">
    <property type="entry name" value="rrf2_super"/>
    <property type="match status" value="1"/>
</dbReference>
<dbReference type="OrthoDB" id="9808360at2"/>
<proteinExistence type="predicted"/>
<dbReference type="PROSITE" id="PS51197">
    <property type="entry name" value="HTH_RRF2_2"/>
    <property type="match status" value="1"/>
</dbReference>
<dbReference type="PANTHER" id="PTHR33221:SF9">
    <property type="entry name" value="RRF2 FAMILY PROTEIN"/>
    <property type="match status" value="1"/>
</dbReference>